<evidence type="ECO:0000313" key="1">
    <source>
        <dbReference type="EMBL" id="RHN48829.1"/>
    </source>
</evidence>
<dbReference type="Proteomes" id="UP000265566">
    <property type="component" value="Chromosome 7"/>
</dbReference>
<dbReference type="AlphaFoldDB" id="A0A396H6C9"/>
<accession>A0A396H6C9</accession>
<reference evidence="2" key="1">
    <citation type="journal article" date="2018" name="Nat. Plants">
        <title>Whole-genome landscape of Medicago truncatula symbiotic genes.</title>
        <authorList>
            <person name="Pecrix Y."/>
            <person name="Staton S.E."/>
            <person name="Sallet E."/>
            <person name="Lelandais-Briere C."/>
            <person name="Moreau S."/>
            <person name="Carrere S."/>
            <person name="Blein T."/>
            <person name="Jardinaud M.F."/>
            <person name="Latrasse D."/>
            <person name="Zouine M."/>
            <person name="Zahm M."/>
            <person name="Kreplak J."/>
            <person name="Mayjonade B."/>
            <person name="Satge C."/>
            <person name="Perez M."/>
            <person name="Cauet S."/>
            <person name="Marande W."/>
            <person name="Chantry-Darmon C."/>
            <person name="Lopez-Roques C."/>
            <person name="Bouchez O."/>
            <person name="Berard A."/>
            <person name="Debelle F."/>
            <person name="Munos S."/>
            <person name="Bendahmane A."/>
            <person name="Berges H."/>
            <person name="Niebel A."/>
            <person name="Buitink J."/>
            <person name="Frugier F."/>
            <person name="Benhamed M."/>
            <person name="Crespi M."/>
            <person name="Gouzy J."/>
            <person name="Gamas P."/>
        </authorList>
    </citation>
    <scope>NUCLEOTIDE SEQUENCE [LARGE SCALE GENOMIC DNA]</scope>
    <source>
        <strain evidence="2">cv. Jemalong A17</strain>
    </source>
</reference>
<name>A0A396H6C9_MEDTR</name>
<dbReference type="EMBL" id="PSQE01000007">
    <property type="protein sequence ID" value="RHN48829.1"/>
    <property type="molecule type" value="Genomic_DNA"/>
</dbReference>
<dbReference type="Gramene" id="rna43587">
    <property type="protein sequence ID" value="RHN48829.1"/>
    <property type="gene ID" value="gene43587"/>
</dbReference>
<gene>
    <name evidence="1" type="ORF">MtrunA17_Chr7g0267941</name>
</gene>
<sequence>MELLIKEQLCKVAFPKITTLTPPIRNEQTKGANSQPLSNGL</sequence>
<evidence type="ECO:0000313" key="2">
    <source>
        <dbReference type="Proteomes" id="UP000265566"/>
    </source>
</evidence>
<comment type="caution">
    <text evidence="1">The sequence shown here is derived from an EMBL/GenBank/DDBJ whole genome shotgun (WGS) entry which is preliminary data.</text>
</comment>
<protein>
    <submittedName>
        <fullName evidence="1">Uncharacterized protein</fullName>
    </submittedName>
</protein>
<organism evidence="1 2">
    <name type="scientific">Medicago truncatula</name>
    <name type="common">Barrel medic</name>
    <name type="synonym">Medicago tribuloides</name>
    <dbReference type="NCBI Taxonomy" id="3880"/>
    <lineage>
        <taxon>Eukaryota</taxon>
        <taxon>Viridiplantae</taxon>
        <taxon>Streptophyta</taxon>
        <taxon>Embryophyta</taxon>
        <taxon>Tracheophyta</taxon>
        <taxon>Spermatophyta</taxon>
        <taxon>Magnoliopsida</taxon>
        <taxon>eudicotyledons</taxon>
        <taxon>Gunneridae</taxon>
        <taxon>Pentapetalae</taxon>
        <taxon>rosids</taxon>
        <taxon>fabids</taxon>
        <taxon>Fabales</taxon>
        <taxon>Fabaceae</taxon>
        <taxon>Papilionoideae</taxon>
        <taxon>50 kb inversion clade</taxon>
        <taxon>NPAAA clade</taxon>
        <taxon>Hologalegina</taxon>
        <taxon>IRL clade</taxon>
        <taxon>Trifolieae</taxon>
        <taxon>Medicago</taxon>
    </lineage>
</organism>
<proteinExistence type="predicted"/>